<dbReference type="EMBL" id="LXQA010511705">
    <property type="protein sequence ID" value="MCI56403.1"/>
    <property type="molecule type" value="Genomic_DNA"/>
</dbReference>
<name>A0A392T5M4_9FABA</name>
<feature type="non-terminal residue" evidence="2">
    <location>
        <position position="82"/>
    </location>
</feature>
<keyword evidence="3" id="KW-1185">Reference proteome</keyword>
<reference evidence="2 3" key="1">
    <citation type="journal article" date="2018" name="Front. Plant Sci.">
        <title>Red Clover (Trifolium pratense) and Zigzag Clover (T. medium) - A Picture of Genomic Similarities and Differences.</title>
        <authorList>
            <person name="Dluhosova J."/>
            <person name="Istvanek J."/>
            <person name="Nedelnik J."/>
            <person name="Repkova J."/>
        </authorList>
    </citation>
    <scope>NUCLEOTIDE SEQUENCE [LARGE SCALE GENOMIC DNA]</scope>
    <source>
        <strain evidence="3">cv. 10/8</strain>
        <tissue evidence="2">Leaf</tissue>
    </source>
</reference>
<sequence>MNLSEYGGSNGQQRSLKPESGEILSFGGESKKSSYVANNGNSNSNFFSGQSQLVSVAEENGNGNGNGNGKRRSPNSRGSNND</sequence>
<evidence type="ECO:0000313" key="3">
    <source>
        <dbReference type="Proteomes" id="UP000265520"/>
    </source>
</evidence>
<organism evidence="2 3">
    <name type="scientific">Trifolium medium</name>
    <dbReference type="NCBI Taxonomy" id="97028"/>
    <lineage>
        <taxon>Eukaryota</taxon>
        <taxon>Viridiplantae</taxon>
        <taxon>Streptophyta</taxon>
        <taxon>Embryophyta</taxon>
        <taxon>Tracheophyta</taxon>
        <taxon>Spermatophyta</taxon>
        <taxon>Magnoliopsida</taxon>
        <taxon>eudicotyledons</taxon>
        <taxon>Gunneridae</taxon>
        <taxon>Pentapetalae</taxon>
        <taxon>rosids</taxon>
        <taxon>fabids</taxon>
        <taxon>Fabales</taxon>
        <taxon>Fabaceae</taxon>
        <taxon>Papilionoideae</taxon>
        <taxon>50 kb inversion clade</taxon>
        <taxon>NPAAA clade</taxon>
        <taxon>Hologalegina</taxon>
        <taxon>IRL clade</taxon>
        <taxon>Trifolieae</taxon>
        <taxon>Trifolium</taxon>
    </lineage>
</organism>
<feature type="compositionally biased region" description="Low complexity" evidence="1">
    <location>
        <begin position="38"/>
        <end position="52"/>
    </location>
</feature>
<evidence type="ECO:0000313" key="2">
    <source>
        <dbReference type="EMBL" id="MCI56403.1"/>
    </source>
</evidence>
<accession>A0A392T5M4</accession>
<protein>
    <submittedName>
        <fullName evidence="2">BHLH transcription factor</fullName>
    </submittedName>
</protein>
<evidence type="ECO:0000256" key="1">
    <source>
        <dbReference type="SAM" id="MobiDB-lite"/>
    </source>
</evidence>
<dbReference type="Proteomes" id="UP000265520">
    <property type="component" value="Unassembled WGS sequence"/>
</dbReference>
<proteinExistence type="predicted"/>
<feature type="region of interest" description="Disordered" evidence="1">
    <location>
        <begin position="1"/>
        <end position="82"/>
    </location>
</feature>
<dbReference type="AlphaFoldDB" id="A0A392T5M4"/>
<comment type="caution">
    <text evidence="2">The sequence shown here is derived from an EMBL/GenBank/DDBJ whole genome shotgun (WGS) entry which is preliminary data.</text>
</comment>